<feature type="domain" description="FtsK" evidence="5">
    <location>
        <begin position="199"/>
        <end position="411"/>
    </location>
</feature>
<dbReference type="PANTHER" id="PTHR22683">
    <property type="entry name" value="SPORULATION PROTEIN RELATED"/>
    <property type="match status" value="1"/>
</dbReference>
<feature type="transmembrane region" description="Helical" evidence="4">
    <location>
        <begin position="27"/>
        <end position="55"/>
    </location>
</feature>
<dbReference type="EMBL" id="JAYMYJ010000029">
    <property type="protein sequence ID" value="MEB4589988.1"/>
    <property type="molecule type" value="Genomic_DNA"/>
</dbReference>
<evidence type="ECO:0000256" key="3">
    <source>
        <dbReference type="PROSITE-ProRule" id="PRU00289"/>
    </source>
</evidence>
<sequence length="448" mass="47698">MNYRVEKQIDDAMNVARIGIMPSISEAVAAMTSGVLPASAVLGTVLGVGATASMIGASDTIAILAGVSSLAVLGMAHMATTRSKRNGWLFAPPSVDGASMGGDVCWDTTGVLRKKLGDESLVAEQRFADQYRVLVVRNDDPESLGRNSILSAIAIKHGLQRDEVHFIPVFEAGASAYLLPLPQAQWESVPFDHSAIRKGEPVVIIGRDIRGKYLTADLRINPHTITAGSTGSGKTEWTMVYIKSLVEAGLNPILYILDPNDNMGVFAENCGRSGGAYITSLEEGAQLLRDLTEEPTGQSLDELHTHNLIARKLRMSKAGSKNIWQYRKVGGIGDDARPVVIIIDEVAAYSTSELKKQVVADISAIYRRHRAAGALGLVSTQRPDTSVIPGELKANAGNIIAFSHANAVSSRVTLDSDDAAGLPREGGFVAKFGGSDRITYGRAAYLGD</sequence>
<dbReference type="Pfam" id="PF01580">
    <property type="entry name" value="FtsK_SpoIIIE"/>
    <property type="match status" value="1"/>
</dbReference>
<comment type="caution">
    <text evidence="6">The sequence shown here is derived from an EMBL/GenBank/DDBJ whole genome shotgun (WGS) entry which is preliminary data.</text>
</comment>
<evidence type="ECO:0000313" key="6">
    <source>
        <dbReference type="EMBL" id="MEB4589988.1"/>
    </source>
</evidence>
<dbReference type="Proteomes" id="UP001308005">
    <property type="component" value="Unassembled WGS sequence"/>
</dbReference>
<feature type="binding site" evidence="3">
    <location>
        <begin position="228"/>
        <end position="235"/>
    </location>
    <ligand>
        <name>ATP</name>
        <dbReference type="ChEBI" id="CHEBI:30616"/>
    </ligand>
</feature>
<keyword evidence="2 3" id="KW-0067">ATP-binding</keyword>
<proteinExistence type="predicted"/>
<evidence type="ECO:0000256" key="1">
    <source>
        <dbReference type="ARBA" id="ARBA00022741"/>
    </source>
</evidence>
<evidence type="ECO:0000256" key="2">
    <source>
        <dbReference type="ARBA" id="ARBA00022840"/>
    </source>
</evidence>
<protein>
    <submittedName>
        <fullName evidence="6">FtsK/SpoIIIE domain-containing protein</fullName>
    </submittedName>
</protein>
<dbReference type="SUPFAM" id="SSF52540">
    <property type="entry name" value="P-loop containing nucleoside triphosphate hydrolases"/>
    <property type="match status" value="1"/>
</dbReference>
<feature type="transmembrane region" description="Helical" evidence="4">
    <location>
        <begin position="61"/>
        <end position="79"/>
    </location>
</feature>
<keyword evidence="4" id="KW-0812">Transmembrane</keyword>
<dbReference type="PANTHER" id="PTHR22683:SF41">
    <property type="entry name" value="DNA TRANSLOCASE FTSK"/>
    <property type="match status" value="1"/>
</dbReference>
<name>A0ABU6CUD8_9GAMM</name>
<evidence type="ECO:0000313" key="7">
    <source>
        <dbReference type="Proteomes" id="UP001308005"/>
    </source>
</evidence>
<keyword evidence="1 3" id="KW-0547">Nucleotide-binding</keyword>
<evidence type="ECO:0000259" key="5">
    <source>
        <dbReference type="PROSITE" id="PS50901"/>
    </source>
</evidence>
<dbReference type="InterPro" id="IPR002543">
    <property type="entry name" value="FtsK_dom"/>
</dbReference>
<gene>
    <name evidence="6" type="ORF">VSS37_03260</name>
</gene>
<organism evidence="6 7">
    <name type="scientific">Candidatus Thiothrix phosphatis</name>
    <dbReference type="NCBI Taxonomy" id="3112415"/>
    <lineage>
        <taxon>Bacteria</taxon>
        <taxon>Pseudomonadati</taxon>
        <taxon>Pseudomonadota</taxon>
        <taxon>Gammaproteobacteria</taxon>
        <taxon>Thiotrichales</taxon>
        <taxon>Thiotrichaceae</taxon>
        <taxon>Thiothrix</taxon>
    </lineage>
</organism>
<dbReference type="InterPro" id="IPR050206">
    <property type="entry name" value="FtsK/SpoIIIE/SftA"/>
</dbReference>
<accession>A0ABU6CUD8</accession>
<keyword evidence="4" id="KW-0472">Membrane</keyword>
<reference evidence="7" key="1">
    <citation type="submission" date="2023-07" db="EMBL/GenBank/DDBJ databases">
        <title>The carbon used by Thiothrix.</title>
        <authorList>
            <person name="Chen L."/>
        </authorList>
    </citation>
    <scope>NUCLEOTIDE SEQUENCE [LARGE SCALE GENOMIC DNA]</scope>
</reference>
<dbReference type="InterPro" id="IPR027417">
    <property type="entry name" value="P-loop_NTPase"/>
</dbReference>
<keyword evidence="4" id="KW-1133">Transmembrane helix</keyword>
<dbReference type="Gene3D" id="3.40.50.300">
    <property type="entry name" value="P-loop containing nucleotide triphosphate hydrolases"/>
    <property type="match status" value="1"/>
</dbReference>
<keyword evidence="7" id="KW-1185">Reference proteome</keyword>
<dbReference type="PROSITE" id="PS50901">
    <property type="entry name" value="FTSK"/>
    <property type="match status" value="1"/>
</dbReference>
<evidence type="ECO:0000256" key="4">
    <source>
        <dbReference type="SAM" id="Phobius"/>
    </source>
</evidence>
<dbReference type="RefSeq" id="WP_324693213.1">
    <property type="nucleotide sequence ID" value="NZ_JAYMYJ010000029.1"/>
</dbReference>